<comment type="caution">
    <text evidence="2">The sequence shown here is derived from an EMBL/GenBank/DDBJ whole genome shotgun (WGS) entry which is preliminary data.</text>
</comment>
<feature type="non-terminal residue" evidence="2">
    <location>
        <position position="1"/>
    </location>
</feature>
<feature type="compositionally biased region" description="Low complexity" evidence="1">
    <location>
        <begin position="108"/>
        <end position="121"/>
    </location>
</feature>
<reference evidence="2" key="1">
    <citation type="submission" date="2023-10" db="EMBL/GenBank/DDBJ databases">
        <authorList>
            <person name="Chen Y."/>
            <person name="Shah S."/>
            <person name="Dougan E. K."/>
            <person name="Thang M."/>
            <person name="Chan C."/>
        </authorList>
    </citation>
    <scope>NUCLEOTIDE SEQUENCE [LARGE SCALE GENOMIC DNA]</scope>
</reference>
<feature type="region of interest" description="Disordered" evidence="1">
    <location>
        <begin position="108"/>
        <end position="131"/>
    </location>
</feature>
<evidence type="ECO:0000313" key="3">
    <source>
        <dbReference type="Proteomes" id="UP001189429"/>
    </source>
</evidence>
<keyword evidence="3" id="KW-1185">Reference proteome</keyword>
<dbReference type="EMBL" id="CAUYUJ010020002">
    <property type="protein sequence ID" value="CAK0895168.1"/>
    <property type="molecule type" value="Genomic_DNA"/>
</dbReference>
<evidence type="ECO:0000256" key="1">
    <source>
        <dbReference type="SAM" id="MobiDB-lite"/>
    </source>
</evidence>
<dbReference type="Proteomes" id="UP001189429">
    <property type="component" value="Unassembled WGS sequence"/>
</dbReference>
<feature type="region of interest" description="Disordered" evidence="1">
    <location>
        <begin position="48"/>
        <end position="91"/>
    </location>
</feature>
<organism evidence="2 3">
    <name type="scientific">Prorocentrum cordatum</name>
    <dbReference type="NCBI Taxonomy" id="2364126"/>
    <lineage>
        <taxon>Eukaryota</taxon>
        <taxon>Sar</taxon>
        <taxon>Alveolata</taxon>
        <taxon>Dinophyceae</taxon>
        <taxon>Prorocentrales</taxon>
        <taxon>Prorocentraceae</taxon>
        <taxon>Prorocentrum</taxon>
    </lineage>
</organism>
<name>A0ABN9X6W9_9DINO</name>
<gene>
    <name evidence="2" type="ORF">PCOR1329_LOCUS74000</name>
</gene>
<proteinExistence type="predicted"/>
<sequence length="847" mass="94635">RVRDRVPRGERRRIRGVFVRTISPKHCSGACDVWMPAGRQDMAVILTPSKQAPWPRAGSQETRRTRAAARGAALQQDGAPPRPVASPLQPRSASACLGRRPLPGLAPVSACSAPSGPSSGPMGPPPGPGRLDEAEVWRRFDRRALLGDWFARWQRLVRRAAAACCAARVAEQGRLRCTLLRCLGGWRARVRRALQFELGTLLACGVRRSSALRRWAGAAAAARRLRRARLAGALRGWAACREQGRRALRRLAELELERAAAARRRLLRAWRGAALGGPWATAALRAALRAWAGHSAWAAVRRRALAAWRGWARRWRELARGSGAVRGVRARGGLLAWRSARRACLLAASRLRHRRGALLAAWRALAAAGLRACDVSRLRRSAAAAHAVVAWRWSWRLRLLGSAASRHFAHALAHASMRQWAAATACQRARTVHAAVARSRLEVRRAVHQLVEWRRCAAGRRRQRRLVGLAAAHWRKASQGRAAAVWRRSACRARAAQQRVQVHLRARRCSAVHSCFGGWAAAVRSAAAERRREALGREYRAARLANSVLAHWLLACWRCRQARLATEAGAAWRLRRRRATAVRLWWWRAARGRARQAATLFQRQGLFRHVKLYFELWLQAVAWHRRERQLTVQAWALWRRRASRSLLVAWATASSSSRRAGRRLADVLVGVAKARAASACWRWRACVAAQALGASRRRVGLARWLAQARTRRTRRCRSEDAARSLRNAAASRCLGAWLLSTRRAALLDSAARGAREALTAARRSGALRDWAPLAGWRRRSRLLLEAAGSFWARAAVMKVAQAWRASAVWCCFQRRAIQATGEQRLAAARRSALQAWVASWRRDNCLK</sequence>
<evidence type="ECO:0000313" key="2">
    <source>
        <dbReference type="EMBL" id="CAK0895168.1"/>
    </source>
</evidence>
<protein>
    <submittedName>
        <fullName evidence="2">Uncharacterized protein</fullName>
    </submittedName>
</protein>
<feature type="non-terminal residue" evidence="2">
    <location>
        <position position="847"/>
    </location>
</feature>
<accession>A0ABN9X6W9</accession>